<accession>Q7UYG6</accession>
<dbReference type="EnsemblBacteria" id="CAD71676">
    <property type="protein sequence ID" value="CAD71676"/>
    <property type="gene ID" value="RB625"/>
</dbReference>
<dbReference type="AlphaFoldDB" id="Q7UYG6"/>
<organism evidence="1 2">
    <name type="scientific">Rhodopirellula baltica (strain DSM 10527 / NCIMB 13988 / SH1)</name>
    <dbReference type="NCBI Taxonomy" id="243090"/>
    <lineage>
        <taxon>Bacteria</taxon>
        <taxon>Pseudomonadati</taxon>
        <taxon>Planctomycetota</taxon>
        <taxon>Planctomycetia</taxon>
        <taxon>Pirellulales</taxon>
        <taxon>Pirellulaceae</taxon>
        <taxon>Rhodopirellula</taxon>
    </lineage>
</organism>
<proteinExistence type="predicted"/>
<gene>
    <name evidence="1" type="ordered locus">RB625</name>
</gene>
<keyword evidence="2" id="KW-1185">Reference proteome</keyword>
<dbReference type="EMBL" id="BX294134">
    <property type="protein sequence ID" value="CAD71676.1"/>
    <property type="molecule type" value="Genomic_DNA"/>
</dbReference>
<dbReference type="HOGENOM" id="CLU_2791185_0_0_0"/>
<evidence type="ECO:0000313" key="2">
    <source>
        <dbReference type="Proteomes" id="UP000001025"/>
    </source>
</evidence>
<name>Q7UYG6_RHOBA</name>
<protein>
    <submittedName>
        <fullName evidence="1">Uncharacterized protein</fullName>
    </submittedName>
</protein>
<sequence>MGEGNFDLLIRTEKSRSGIEITFAEDLITFAEDLMRHRTLQGDTLSNLFWGIVAMPENIGKSLAFRQK</sequence>
<dbReference type="InParanoid" id="Q7UYG6"/>
<dbReference type="KEGG" id="rba:RB625"/>
<dbReference type="Proteomes" id="UP000001025">
    <property type="component" value="Chromosome"/>
</dbReference>
<dbReference type="STRING" id="243090.RB625"/>
<evidence type="ECO:0000313" key="1">
    <source>
        <dbReference type="EMBL" id="CAD71676.1"/>
    </source>
</evidence>
<reference evidence="1 2" key="1">
    <citation type="journal article" date="2003" name="Proc. Natl. Acad. Sci. U.S.A.">
        <title>Complete genome sequence of the marine planctomycete Pirellula sp. strain 1.</title>
        <authorList>
            <person name="Gloeckner F.O."/>
            <person name="Kube M."/>
            <person name="Bauer M."/>
            <person name="Teeling H."/>
            <person name="Lombardot T."/>
            <person name="Ludwig W."/>
            <person name="Gade D."/>
            <person name="Beck A."/>
            <person name="Borzym K."/>
            <person name="Heitmann K."/>
            <person name="Rabus R."/>
            <person name="Schlesner H."/>
            <person name="Amann R."/>
            <person name="Reinhardt R."/>
        </authorList>
    </citation>
    <scope>NUCLEOTIDE SEQUENCE [LARGE SCALE GENOMIC DNA]</scope>
    <source>
        <strain evidence="2">DSM 10527 / NCIMB 13988 / SH1</strain>
    </source>
</reference>